<dbReference type="HOGENOM" id="CLU_004675_1_5_9"/>
<dbReference type="GO" id="GO:0008409">
    <property type="term" value="F:5'-3' exonuclease activity"/>
    <property type="evidence" value="ECO:0007669"/>
    <property type="project" value="InterPro"/>
</dbReference>
<dbReference type="SUPFAM" id="SSF88723">
    <property type="entry name" value="PIN domain-like"/>
    <property type="match status" value="1"/>
</dbReference>
<keyword evidence="6" id="KW-1133">Transmembrane helix</keyword>
<evidence type="ECO:0000256" key="1">
    <source>
        <dbReference type="ARBA" id="ARBA00022722"/>
    </source>
</evidence>
<dbReference type="Proteomes" id="UP000001299">
    <property type="component" value="Chromosome 1"/>
</dbReference>
<protein>
    <recommendedName>
        <fullName evidence="5">5'-3' exonuclease</fullName>
    </recommendedName>
</protein>
<comment type="function">
    <text evidence="4">5'-3' exonuclease acting preferentially on double-stranded DNA.</text>
</comment>
<feature type="transmembrane region" description="Helical" evidence="6">
    <location>
        <begin position="20"/>
        <end position="39"/>
    </location>
</feature>
<dbReference type="InterPro" id="IPR002421">
    <property type="entry name" value="5-3_exonuclease"/>
</dbReference>
<keyword evidence="6" id="KW-0812">Transmembrane</keyword>
<dbReference type="PANTHER" id="PTHR42646:SF2">
    <property type="entry name" value="5'-3' EXONUCLEASE FAMILY PROTEIN"/>
    <property type="match status" value="1"/>
</dbReference>
<gene>
    <name evidence="8" type="ordered locus">bpr_I0340</name>
</gene>
<dbReference type="CDD" id="cd09859">
    <property type="entry name" value="PIN_53EXO"/>
    <property type="match status" value="1"/>
</dbReference>
<dbReference type="Pfam" id="PF02739">
    <property type="entry name" value="5_3_exonuc_N"/>
    <property type="match status" value="1"/>
</dbReference>
<dbReference type="GO" id="GO:0033567">
    <property type="term" value="P:DNA replication, Okazaki fragment processing"/>
    <property type="evidence" value="ECO:0007669"/>
    <property type="project" value="InterPro"/>
</dbReference>
<dbReference type="AlphaFoldDB" id="E0RYK7"/>
<accession>E0RYK7</accession>
<evidence type="ECO:0000256" key="2">
    <source>
        <dbReference type="ARBA" id="ARBA00022801"/>
    </source>
</evidence>
<dbReference type="STRING" id="515622.bpr_I0340"/>
<keyword evidence="3" id="KW-0238">DNA-binding</keyword>
<dbReference type="SMART" id="SM00279">
    <property type="entry name" value="HhH2"/>
    <property type="match status" value="1"/>
</dbReference>
<dbReference type="InterPro" id="IPR020045">
    <property type="entry name" value="DNA_polI_H3TH"/>
</dbReference>
<proteinExistence type="predicted"/>
<dbReference type="eggNOG" id="COG0258">
    <property type="taxonomic scope" value="Bacteria"/>
</dbReference>
<organism evidence="8 9">
    <name type="scientific">Butyrivibrio proteoclasticus (strain ATCC 51982 / DSM 14932 / B316)</name>
    <name type="common">Clostridium proteoclasticum</name>
    <dbReference type="NCBI Taxonomy" id="515622"/>
    <lineage>
        <taxon>Bacteria</taxon>
        <taxon>Bacillati</taxon>
        <taxon>Bacillota</taxon>
        <taxon>Clostridia</taxon>
        <taxon>Lachnospirales</taxon>
        <taxon>Lachnospiraceae</taxon>
        <taxon>Butyrivibrio</taxon>
    </lineage>
</organism>
<evidence type="ECO:0000256" key="5">
    <source>
        <dbReference type="ARBA" id="ARBA00050026"/>
    </source>
</evidence>
<keyword evidence="9" id="KW-1185">Reference proteome</keyword>
<evidence type="ECO:0000313" key="9">
    <source>
        <dbReference type="Proteomes" id="UP000001299"/>
    </source>
</evidence>
<dbReference type="SMART" id="SM00475">
    <property type="entry name" value="53EXOc"/>
    <property type="match status" value="1"/>
</dbReference>
<dbReference type="Pfam" id="PF01367">
    <property type="entry name" value="5_3_exonuc"/>
    <property type="match status" value="1"/>
</dbReference>
<sequence>MLTDCASLIFKFIFLRYNKLWFVLQISVQIIANIWRWVLIMANEKFILIDGSSMLVTNYYGNLPKALLFEKDPEKKEKLYSQILHNDKGQYTNAIYGMMRTILKIIAEQKPTHMMFAFDMTRDTFRREKYPDYKGNRGETPEPLKEQFENMEKLLLEMGFQVFFDNKFEADDIVGSVVTKFEKEIPSFIITKDHDYLQLVSDYTRVWLIQTKQETADELLNKYGAEYGWNSKLAAIPDKAFEVTPPLCLSEYGVKPEQIPDLKGIQGDTSDNIPGVKGVSSAAIPLLAEYGTIEKIYEAIDECGGDAKALKALGAHWKEDLGISRSPMKALTEYRDMAFLSKELAQIRRDYDTGKTLEDFRININKDRAKELFLEYGFKSLIEKL</sequence>
<dbReference type="InterPro" id="IPR036279">
    <property type="entry name" value="5-3_exonuclease_C_sf"/>
</dbReference>
<dbReference type="Gene3D" id="3.40.50.1010">
    <property type="entry name" value="5'-nuclease"/>
    <property type="match status" value="1"/>
</dbReference>
<keyword evidence="1" id="KW-0540">Nuclease</keyword>
<reference evidence="8 9" key="1">
    <citation type="journal article" date="2010" name="PLoS ONE">
        <title>The glycobiome of the rumen bacterium Butyrivibrio proteoclasticus B316(T) highlights adaptation to a polysaccharide-rich environment.</title>
        <authorList>
            <person name="Kelly W.J."/>
            <person name="Leahy S.C."/>
            <person name="Altermann E."/>
            <person name="Yeoman C.J."/>
            <person name="Dunne J.C."/>
            <person name="Kong Z."/>
            <person name="Pacheco D.M."/>
            <person name="Li D."/>
            <person name="Noel S.J."/>
            <person name="Moon C.D."/>
            <person name="Cookson A.L."/>
            <person name="Attwood G.T."/>
        </authorList>
    </citation>
    <scope>NUCLEOTIDE SEQUENCE [LARGE SCALE GENOMIC DNA]</scope>
    <source>
        <strain evidence="9">ATCC 51982 / DSM 14932 / B316</strain>
    </source>
</reference>
<dbReference type="GO" id="GO:0003677">
    <property type="term" value="F:DNA binding"/>
    <property type="evidence" value="ECO:0007669"/>
    <property type="project" value="UniProtKB-KW"/>
</dbReference>
<dbReference type="GO" id="GO:0017108">
    <property type="term" value="F:5'-flap endonuclease activity"/>
    <property type="evidence" value="ECO:0007669"/>
    <property type="project" value="InterPro"/>
</dbReference>
<dbReference type="KEGG" id="bpb:bpr_I0340"/>
<dbReference type="CDD" id="cd09898">
    <property type="entry name" value="H3TH_53EXO"/>
    <property type="match status" value="1"/>
</dbReference>
<evidence type="ECO:0000256" key="4">
    <source>
        <dbReference type="ARBA" id="ARBA00049957"/>
    </source>
</evidence>
<evidence type="ECO:0000256" key="6">
    <source>
        <dbReference type="SAM" id="Phobius"/>
    </source>
</evidence>
<dbReference type="InterPro" id="IPR029060">
    <property type="entry name" value="PIN-like_dom_sf"/>
</dbReference>
<evidence type="ECO:0000313" key="8">
    <source>
        <dbReference type="EMBL" id="ADL33088.1"/>
    </source>
</evidence>
<evidence type="ECO:0000256" key="3">
    <source>
        <dbReference type="ARBA" id="ARBA00023125"/>
    </source>
</evidence>
<dbReference type="PANTHER" id="PTHR42646">
    <property type="entry name" value="FLAP ENDONUCLEASE XNI"/>
    <property type="match status" value="1"/>
</dbReference>
<keyword evidence="6" id="KW-0472">Membrane</keyword>
<keyword evidence="2" id="KW-0378">Hydrolase</keyword>
<dbReference type="InterPro" id="IPR020046">
    <property type="entry name" value="5-3_exonucl_a-hlix_arch_N"/>
</dbReference>
<dbReference type="Gene3D" id="1.10.150.20">
    <property type="entry name" value="5' to 3' exonuclease, C-terminal subdomain"/>
    <property type="match status" value="1"/>
</dbReference>
<feature type="domain" description="5'-3' exonuclease" evidence="7">
    <location>
        <begin position="44"/>
        <end position="363"/>
    </location>
</feature>
<dbReference type="InterPro" id="IPR038969">
    <property type="entry name" value="FEN"/>
</dbReference>
<keyword evidence="8" id="KW-0269">Exonuclease</keyword>
<dbReference type="SUPFAM" id="SSF47807">
    <property type="entry name" value="5' to 3' exonuclease, C-terminal subdomain"/>
    <property type="match status" value="1"/>
</dbReference>
<dbReference type="EMBL" id="CP001810">
    <property type="protein sequence ID" value="ADL33088.1"/>
    <property type="molecule type" value="Genomic_DNA"/>
</dbReference>
<dbReference type="InterPro" id="IPR008918">
    <property type="entry name" value="HhH2"/>
</dbReference>
<evidence type="ECO:0000259" key="7">
    <source>
        <dbReference type="SMART" id="SM00475"/>
    </source>
</evidence>
<name>E0RYK7_BUTPB</name>